<evidence type="ECO:0000313" key="2">
    <source>
        <dbReference type="Proteomes" id="UP000188235"/>
    </source>
</evidence>
<dbReference type="AlphaFoldDB" id="A0A1Q2CXT3"/>
<dbReference type="STRING" id="399497.BW733_08735"/>
<accession>A0A1Q2CXT3</accession>
<name>A0A1Q2CXT3_9ACTN</name>
<dbReference type="Proteomes" id="UP000188235">
    <property type="component" value="Chromosome"/>
</dbReference>
<organism evidence="1 2">
    <name type="scientific">Tessaracoccus flavescens</name>
    <dbReference type="NCBI Taxonomy" id="399497"/>
    <lineage>
        <taxon>Bacteria</taxon>
        <taxon>Bacillati</taxon>
        <taxon>Actinomycetota</taxon>
        <taxon>Actinomycetes</taxon>
        <taxon>Propionibacteriales</taxon>
        <taxon>Propionibacteriaceae</taxon>
        <taxon>Tessaracoccus</taxon>
    </lineage>
</organism>
<reference evidence="1 2" key="1">
    <citation type="journal article" date="2008" name="Int. J. Syst. Evol. Microbiol.">
        <title>Tessaracoccus flavescens sp. nov., isolated from marine sediment.</title>
        <authorList>
            <person name="Lee D.W."/>
            <person name="Lee S.D."/>
        </authorList>
    </citation>
    <scope>NUCLEOTIDE SEQUENCE [LARGE SCALE GENOMIC DNA]</scope>
    <source>
        <strain evidence="1 2">SST-39T</strain>
    </source>
</reference>
<protein>
    <submittedName>
        <fullName evidence="1">Uncharacterized protein</fullName>
    </submittedName>
</protein>
<proteinExistence type="predicted"/>
<keyword evidence="2" id="KW-1185">Reference proteome</keyword>
<dbReference type="EMBL" id="CP019607">
    <property type="protein sequence ID" value="AQP50900.1"/>
    <property type="molecule type" value="Genomic_DNA"/>
</dbReference>
<evidence type="ECO:0000313" key="1">
    <source>
        <dbReference type="EMBL" id="AQP50900.1"/>
    </source>
</evidence>
<dbReference type="KEGG" id="tfa:BW733_08735"/>
<sequence>MGATSILRHLRPVLTLLTDASLVTRRRVSQPGVEAYPEAMHRQQRFLHPRPGNGRGVLDARQ</sequence>
<gene>
    <name evidence="1" type="ORF">BW733_08735</name>
</gene>